<evidence type="ECO:0000256" key="1">
    <source>
        <dbReference type="SAM" id="MobiDB-lite"/>
    </source>
</evidence>
<dbReference type="PANTHER" id="PTHR35477:SF1">
    <property type="entry name" value="OS06G0728500 PROTEIN"/>
    <property type="match status" value="1"/>
</dbReference>
<sequence length="332" mass="36004">MSEDSIASDSISCRTEANAPSLPPRKRLLAGLKQNGWSSPSSSSCAAAPAEPPQITETLAHTSTTKADNLDQNCADAADRGSLQSLNGAAESVDSHNKGQRKPKRQRTSPPMTMKKSSKKKKKKISLEAGEHVQDDSVDDVKASLVLDKIKPSIALSSSPDKVKDEADVDAVASKISSVVEGHSIALVECEVPTTANGDASPEHAVDLKLGSNRGSVLKEEEEVTCDEARKPSRNPASKIKKGSKTVATASDTKKRRRNPNRQNHSKSKETEHKKHEVQRHKMSHVPLPLADEELARQLHRAMNSSPRIARCLNHKDERPLLTSSHKHFQGS</sequence>
<comment type="caution">
    <text evidence="2">The sequence shown here is derived from an EMBL/GenBank/DDBJ whole genome shotgun (WGS) entry which is preliminary data.</text>
</comment>
<evidence type="ECO:0000313" key="2">
    <source>
        <dbReference type="EMBL" id="KAI5067752.1"/>
    </source>
</evidence>
<feature type="compositionally biased region" description="Basic residues" evidence="1">
    <location>
        <begin position="98"/>
        <end position="107"/>
    </location>
</feature>
<dbReference type="PANTHER" id="PTHR35477">
    <property type="entry name" value="OS06G0728500 PROTEIN"/>
    <property type="match status" value="1"/>
</dbReference>
<feature type="compositionally biased region" description="Low complexity" evidence="1">
    <location>
        <begin position="38"/>
        <end position="49"/>
    </location>
</feature>
<feature type="compositionally biased region" description="Basic residues" evidence="1">
    <location>
        <begin position="254"/>
        <end position="266"/>
    </location>
</feature>
<dbReference type="Proteomes" id="UP000886520">
    <property type="component" value="Chromosome 17"/>
</dbReference>
<reference evidence="2" key="1">
    <citation type="submission" date="2021-01" db="EMBL/GenBank/DDBJ databases">
        <title>Adiantum capillus-veneris genome.</title>
        <authorList>
            <person name="Fang Y."/>
            <person name="Liao Q."/>
        </authorList>
    </citation>
    <scope>NUCLEOTIDE SEQUENCE</scope>
    <source>
        <strain evidence="2">H3</strain>
        <tissue evidence="2">Leaf</tissue>
    </source>
</reference>
<name>A0A9D4UHG5_ADICA</name>
<gene>
    <name evidence="2" type="ORF">GOP47_0018280</name>
</gene>
<accession>A0A9D4UHG5</accession>
<dbReference type="EMBL" id="JABFUD020000017">
    <property type="protein sequence ID" value="KAI5067752.1"/>
    <property type="molecule type" value="Genomic_DNA"/>
</dbReference>
<protein>
    <submittedName>
        <fullName evidence="2">Uncharacterized protein</fullName>
    </submittedName>
</protein>
<keyword evidence="3" id="KW-1185">Reference proteome</keyword>
<feature type="compositionally biased region" description="Polar residues" evidence="1">
    <location>
        <begin position="1"/>
        <end position="15"/>
    </location>
</feature>
<feature type="region of interest" description="Disordered" evidence="1">
    <location>
        <begin position="1"/>
        <end position="136"/>
    </location>
</feature>
<feature type="compositionally biased region" description="Basic and acidic residues" evidence="1">
    <location>
        <begin position="125"/>
        <end position="136"/>
    </location>
</feature>
<feature type="region of interest" description="Disordered" evidence="1">
    <location>
        <begin position="195"/>
        <end position="332"/>
    </location>
</feature>
<feature type="compositionally biased region" description="Polar residues" evidence="1">
    <location>
        <begin position="55"/>
        <end position="72"/>
    </location>
</feature>
<dbReference type="AlphaFoldDB" id="A0A9D4UHG5"/>
<organism evidence="2 3">
    <name type="scientific">Adiantum capillus-veneris</name>
    <name type="common">Maidenhair fern</name>
    <dbReference type="NCBI Taxonomy" id="13818"/>
    <lineage>
        <taxon>Eukaryota</taxon>
        <taxon>Viridiplantae</taxon>
        <taxon>Streptophyta</taxon>
        <taxon>Embryophyta</taxon>
        <taxon>Tracheophyta</taxon>
        <taxon>Polypodiopsida</taxon>
        <taxon>Polypodiidae</taxon>
        <taxon>Polypodiales</taxon>
        <taxon>Pteridineae</taxon>
        <taxon>Pteridaceae</taxon>
        <taxon>Vittarioideae</taxon>
        <taxon>Adiantum</taxon>
    </lineage>
</organism>
<evidence type="ECO:0000313" key="3">
    <source>
        <dbReference type="Proteomes" id="UP000886520"/>
    </source>
</evidence>
<proteinExistence type="predicted"/>
<dbReference type="OrthoDB" id="762851at2759"/>